<organism evidence="4 5">
    <name type="scientific">Actinacidiphila oryziradicis</name>
    <dbReference type="NCBI Taxonomy" id="2571141"/>
    <lineage>
        <taxon>Bacteria</taxon>
        <taxon>Bacillati</taxon>
        <taxon>Actinomycetota</taxon>
        <taxon>Actinomycetes</taxon>
        <taxon>Kitasatosporales</taxon>
        <taxon>Streptomycetaceae</taxon>
        <taxon>Actinacidiphila</taxon>
    </lineage>
</organism>
<gene>
    <name evidence="4" type="ORF">FCI23_34940</name>
</gene>
<sequence>MTVTLGGGVAHRNPLRSLCPSLVDSADGRQDTPLQSIAPETHRICQEGYLTMRHVRHLRNGRAAAAAVTAAGLVLAACSSSKPATSGNSHAALKIGISLSLTGDFSDPGKNAERGYQLWADTVNAKGGILGRKVQLKIVDDTSSPTQVVTNYQNLITKDHVDLTFGPFSSLLTIPASQVAKRYGYAFLEPAGGGPKVFDQHLHNLFFVQPAPVVKQGDVFADYILSLPAAQRPKTAAYPALDDPFASPIADEVRGRLEAAGIKTVYKQIYPAEITDLSPVVSAMADKKPDLVVGGTQADDAYRMVKAMVQLKWAPKLLYLSNGANDPHNFPGNVGPSNVNGIFSSGDWFPSSTTYGNPAFLSAYTAKYGGTAGTIDSTSAEAFSCGQLLQEVAEKTGKVNNATLISTLHSGTWQTLEGNLSWNADGAANSSYVLVQWIGGAMLPVYPPGTARHSPVTTALPWGG</sequence>
<dbReference type="EMBL" id="SUMC01000049">
    <property type="protein sequence ID" value="TKA04674.1"/>
    <property type="molecule type" value="Genomic_DNA"/>
</dbReference>
<feature type="domain" description="Leucine-binding protein" evidence="3">
    <location>
        <begin position="93"/>
        <end position="440"/>
    </location>
</feature>
<dbReference type="PANTHER" id="PTHR30483:SF6">
    <property type="entry name" value="PERIPLASMIC BINDING PROTEIN OF ABC TRANSPORTER FOR NATURAL AMINO ACIDS"/>
    <property type="match status" value="1"/>
</dbReference>
<evidence type="ECO:0000256" key="2">
    <source>
        <dbReference type="ARBA" id="ARBA00022729"/>
    </source>
</evidence>
<dbReference type="InterPro" id="IPR051010">
    <property type="entry name" value="BCAA_transport"/>
</dbReference>
<dbReference type="Pfam" id="PF13458">
    <property type="entry name" value="Peripla_BP_6"/>
    <property type="match status" value="1"/>
</dbReference>
<dbReference type="InterPro" id="IPR028081">
    <property type="entry name" value="Leu-bd"/>
</dbReference>
<keyword evidence="5" id="KW-1185">Reference proteome</keyword>
<dbReference type="SUPFAM" id="SSF53822">
    <property type="entry name" value="Periplasmic binding protein-like I"/>
    <property type="match status" value="1"/>
</dbReference>
<dbReference type="OrthoDB" id="7337537at2"/>
<dbReference type="Gene3D" id="3.40.50.2300">
    <property type="match status" value="2"/>
</dbReference>
<dbReference type="InterPro" id="IPR028082">
    <property type="entry name" value="Peripla_BP_I"/>
</dbReference>
<proteinExistence type="inferred from homology"/>
<reference evidence="4 5" key="1">
    <citation type="submission" date="2019-04" db="EMBL/GenBank/DDBJ databases">
        <title>Streptomyces oryziradicis sp. nov., a novel actinomycete isolated from rhizosphere soil of rice (Oryza sativa L.).</title>
        <authorList>
            <person name="Li C."/>
        </authorList>
    </citation>
    <scope>NUCLEOTIDE SEQUENCE [LARGE SCALE GENOMIC DNA]</scope>
    <source>
        <strain evidence="4 5">NEAU-C40</strain>
    </source>
</reference>
<accession>A0A4U0S6E6</accession>
<evidence type="ECO:0000313" key="4">
    <source>
        <dbReference type="EMBL" id="TKA04674.1"/>
    </source>
</evidence>
<dbReference type="CDD" id="cd06338">
    <property type="entry name" value="PBP1_ABC_ligand_binding-like"/>
    <property type="match status" value="1"/>
</dbReference>
<protein>
    <submittedName>
        <fullName evidence="4">ABC transporter substrate-binding protein</fullName>
    </submittedName>
</protein>
<keyword evidence="2" id="KW-0732">Signal</keyword>
<dbReference type="Proteomes" id="UP000305778">
    <property type="component" value="Unassembled WGS sequence"/>
</dbReference>
<comment type="similarity">
    <text evidence="1">Belongs to the leucine-binding protein family.</text>
</comment>
<evidence type="ECO:0000313" key="5">
    <source>
        <dbReference type="Proteomes" id="UP000305778"/>
    </source>
</evidence>
<evidence type="ECO:0000256" key="1">
    <source>
        <dbReference type="ARBA" id="ARBA00010062"/>
    </source>
</evidence>
<comment type="caution">
    <text evidence="4">The sequence shown here is derived from an EMBL/GenBank/DDBJ whole genome shotgun (WGS) entry which is preliminary data.</text>
</comment>
<dbReference type="AlphaFoldDB" id="A0A4U0S6E6"/>
<evidence type="ECO:0000259" key="3">
    <source>
        <dbReference type="Pfam" id="PF13458"/>
    </source>
</evidence>
<name>A0A4U0S6E6_9ACTN</name>
<dbReference type="PANTHER" id="PTHR30483">
    <property type="entry name" value="LEUCINE-SPECIFIC-BINDING PROTEIN"/>
    <property type="match status" value="1"/>
</dbReference>